<evidence type="ECO:0000256" key="8">
    <source>
        <dbReference type="ARBA" id="ARBA00022840"/>
    </source>
</evidence>
<keyword evidence="3" id="KW-0813">Transport</keyword>
<dbReference type="AlphaFoldDB" id="A0A1Y1UZY2"/>
<evidence type="ECO:0000256" key="12">
    <source>
        <dbReference type="ARBA" id="ARBA00023065"/>
    </source>
</evidence>
<evidence type="ECO:0000256" key="4">
    <source>
        <dbReference type="ARBA" id="ARBA00022538"/>
    </source>
</evidence>
<dbReference type="GO" id="GO:0005743">
    <property type="term" value="C:mitochondrial inner membrane"/>
    <property type="evidence" value="ECO:0007669"/>
    <property type="project" value="UniProtKB-SubCell"/>
</dbReference>
<protein>
    <recommendedName>
        <fullName evidence="15">Mitochondrial potassium channel ATP-binding subunit</fullName>
    </recommendedName>
    <alternativeName>
        <fullName evidence="17">ATP-binding cassette sub-family B member 8, mitochondrial</fullName>
    </alternativeName>
    <alternativeName>
        <fullName evidence="16">Mitochondrial sulfonylurea-receptor</fullName>
    </alternativeName>
</protein>
<dbReference type="Pfam" id="PF00005">
    <property type="entry name" value="ABC_tran"/>
    <property type="match status" value="1"/>
</dbReference>
<evidence type="ECO:0000256" key="7">
    <source>
        <dbReference type="ARBA" id="ARBA00022792"/>
    </source>
</evidence>
<evidence type="ECO:0000313" key="23">
    <source>
        <dbReference type="Proteomes" id="UP000193719"/>
    </source>
</evidence>
<keyword evidence="4" id="KW-0633">Potassium transport</keyword>
<evidence type="ECO:0000256" key="11">
    <source>
        <dbReference type="ARBA" id="ARBA00022989"/>
    </source>
</evidence>
<reference evidence="22 23" key="2">
    <citation type="submission" date="2016-08" db="EMBL/GenBank/DDBJ databases">
        <title>Pervasive Adenine N6-methylation of Active Genes in Fungi.</title>
        <authorList>
            <consortium name="DOE Joint Genome Institute"/>
            <person name="Mondo S.J."/>
            <person name="Dannebaum R.O."/>
            <person name="Kuo R.C."/>
            <person name="Labutti K."/>
            <person name="Haridas S."/>
            <person name="Kuo A."/>
            <person name="Salamov A."/>
            <person name="Ahrendt S.R."/>
            <person name="Lipzen A."/>
            <person name="Sullivan W."/>
            <person name="Andreopoulos W.B."/>
            <person name="Clum A."/>
            <person name="Lindquist E."/>
            <person name="Daum C."/>
            <person name="Ramamoorthy G.K."/>
            <person name="Gryganskyi A."/>
            <person name="Culley D."/>
            <person name="Magnuson J.K."/>
            <person name="James T.Y."/>
            <person name="O'Malley M.A."/>
            <person name="Stajich J.E."/>
            <person name="Spatafora J.W."/>
            <person name="Visel A."/>
            <person name="Grigoriev I.V."/>
        </authorList>
    </citation>
    <scope>NUCLEOTIDE SEQUENCE [LARGE SCALE GENOMIC DNA]</scope>
    <source>
        <strain evidence="23">finn</strain>
    </source>
</reference>
<comment type="similarity">
    <text evidence="2">Belongs to the ABC transporter superfamily. ABCB family. Multidrug resistance exporter (TC 3.A.1.201) subfamily.</text>
</comment>
<dbReference type="OrthoDB" id="6500128at2759"/>
<dbReference type="InterPro" id="IPR027417">
    <property type="entry name" value="P-loop_NTPase"/>
</dbReference>
<dbReference type="PROSITE" id="PS50929">
    <property type="entry name" value="ABC_TM1F"/>
    <property type="match status" value="1"/>
</dbReference>
<feature type="transmembrane region" description="Helical" evidence="19">
    <location>
        <begin position="355"/>
        <end position="376"/>
    </location>
</feature>
<evidence type="ECO:0000256" key="5">
    <source>
        <dbReference type="ARBA" id="ARBA00022692"/>
    </source>
</evidence>
<keyword evidence="5 19" id="KW-0812">Transmembrane</keyword>
<evidence type="ECO:0000256" key="19">
    <source>
        <dbReference type="SAM" id="Phobius"/>
    </source>
</evidence>
<evidence type="ECO:0000256" key="10">
    <source>
        <dbReference type="ARBA" id="ARBA00022958"/>
    </source>
</evidence>
<evidence type="ECO:0000256" key="6">
    <source>
        <dbReference type="ARBA" id="ARBA00022741"/>
    </source>
</evidence>
<dbReference type="SMART" id="SM00382">
    <property type="entry name" value="AAA"/>
    <property type="match status" value="1"/>
</dbReference>
<keyword evidence="10" id="KW-0630">Potassium</keyword>
<evidence type="ECO:0000256" key="14">
    <source>
        <dbReference type="ARBA" id="ARBA00023136"/>
    </source>
</evidence>
<keyword evidence="23" id="KW-1185">Reference proteome</keyword>
<dbReference type="InterPro" id="IPR003593">
    <property type="entry name" value="AAA+_ATPase"/>
</dbReference>
<feature type="transmembrane region" description="Helical" evidence="19">
    <location>
        <begin position="298"/>
        <end position="321"/>
    </location>
</feature>
<evidence type="ECO:0000256" key="13">
    <source>
        <dbReference type="ARBA" id="ARBA00023128"/>
    </source>
</evidence>
<dbReference type="Gene3D" id="3.40.50.300">
    <property type="entry name" value="P-loop containing nucleotide triphosphate hydrolases"/>
    <property type="match status" value="1"/>
</dbReference>
<evidence type="ECO:0000256" key="16">
    <source>
        <dbReference type="ARBA" id="ARBA00041416"/>
    </source>
</evidence>
<evidence type="ECO:0000256" key="9">
    <source>
        <dbReference type="ARBA" id="ARBA00022946"/>
    </source>
</evidence>
<dbReference type="InterPro" id="IPR017871">
    <property type="entry name" value="ABC_transporter-like_CS"/>
</dbReference>
<feature type="transmembrane region" description="Helical" evidence="19">
    <location>
        <begin position="450"/>
        <end position="471"/>
    </location>
</feature>
<dbReference type="Pfam" id="PF00664">
    <property type="entry name" value="ABC_membrane"/>
    <property type="match status" value="1"/>
</dbReference>
<dbReference type="SUPFAM" id="SSF52540">
    <property type="entry name" value="P-loop containing nucleoside triphosphate hydrolases"/>
    <property type="match status" value="1"/>
</dbReference>
<evidence type="ECO:0000256" key="2">
    <source>
        <dbReference type="ARBA" id="ARBA00007577"/>
    </source>
</evidence>
<accession>A0A1Y1UZY2</accession>
<dbReference type="GO" id="GO:0015421">
    <property type="term" value="F:ABC-type oligopeptide transporter activity"/>
    <property type="evidence" value="ECO:0007669"/>
    <property type="project" value="TreeGrafter"/>
</dbReference>
<keyword evidence="11 19" id="KW-1133">Transmembrane helix</keyword>
<dbReference type="PANTHER" id="PTHR43394">
    <property type="entry name" value="ATP-DEPENDENT PERMEASE MDL1, MITOCHONDRIAL"/>
    <property type="match status" value="1"/>
</dbReference>
<organism evidence="22 23">
    <name type="scientific">Piromyces finnis</name>
    <dbReference type="NCBI Taxonomy" id="1754191"/>
    <lineage>
        <taxon>Eukaryota</taxon>
        <taxon>Fungi</taxon>
        <taxon>Fungi incertae sedis</taxon>
        <taxon>Chytridiomycota</taxon>
        <taxon>Chytridiomycota incertae sedis</taxon>
        <taxon>Neocallimastigomycetes</taxon>
        <taxon>Neocallimastigales</taxon>
        <taxon>Neocallimastigaceae</taxon>
        <taxon>Piromyces</taxon>
    </lineage>
</organism>
<dbReference type="EMBL" id="MCFH01000046">
    <property type="protein sequence ID" value="ORX44313.1"/>
    <property type="molecule type" value="Genomic_DNA"/>
</dbReference>
<dbReference type="CDD" id="cd18574">
    <property type="entry name" value="ABC_6TM_ABCB8_like"/>
    <property type="match status" value="1"/>
</dbReference>
<dbReference type="InterPro" id="IPR039421">
    <property type="entry name" value="Type_1_exporter"/>
</dbReference>
<name>A0A1Y1UZY2_9FUNG</name>
<evidence type="ECO:0000256" key="3">
    <source>
        <dbReference type="ARBA" id="ARBA00022448"/>
    </source>
</evidence>
<dbReference type="Proteomes" id="UP000193719">
    <property type="component" value="Unassembled WGS sequence"/>
</dbReference>
<dbReference type="Gene3D" id="1.20.1560.10">
    <property type="entry name" value="ABC transporter type 1, transmembrane domain"/>
    <property type="match status" value="1"/>
</dbReference>
<dbReference type="PANTHER" id="PTHR43394:SF17">
    <property type="entry name" value="MITOCHONDRIAL POTASSIUM CHANNEL ATP-BINDING SUBUNIT"/>
    <property type="match status" value="1"/>
</dbReference>
<evidence type="ECO:0000259" key="20">
    <source>
        <dbReference type="PROSITE" id="PS50893"/>
    </source>
</evidence>
<keyword evidence="9" id="KW-0809">Transit peptide</keyword>
<dbReference type="GO" id="GO:0016887">
    <property type="term" value="F:ATP hydrolysis activity"/>
    <property type="evidence" value="ECO:0007669"/>
    <property type="project" value="InterPro"/>
</dbReference>
<dbReference type="GO" id="GO:0005524">
    <property type="term" value="F:ATP binding"/>
    <property type="evidence" value="ECO:0007669"/>
    <property type="project" value="UniProtKB-KW"/>
</dbReference>
<keyword evidence="14 19" id="KW-0472">Membrane</keyword>
<feature type="domain" description="ABC transporter" evidence="20">
    <location>
        <begin position="626"/>
        <end position="870"/>
    </location>
</feature>
<dbReference type="STRING" id="1754191.A0A1Y1UZY2"/>
<evidence type="ECO:0000256" key="18">
    <source>
        <dbReference type="SAM" id="MobiDB-lite"/>
    </source>
</evidence>
<proteinExistence type="inferred from homology"/>
<reference evidence="22 23" key="1">
    <citation type="submission" date="2016-08" db="EMBL/GenBank/DDBJ databases">
        <title>Genomes of anaerobic fungi encode conserved fungal cellulosomes for biomass hydrolysis.</title>
        <authorList>
            <consortium name="DOE Joint Genome Institute"/>
            <person name="Haitjema C.H."/>
            <person name="Gilmore S.P."/>
            <person name="Henske J.K."/>
            <person name="Solomon K.V."/>
            <person name="De Groot R."/>
            <person name="Kuo A."/>
            <person name="Mondo S.J."/>
            <person name="Salamov A.A."/>
            <person name="Labutti K."/>
            <person name="Zhao Z."/>
            <person name="Chiniquy J."/>
            <person name="Barry K."/>
            <person name="Brewer H.M."/>
            <person name="Purvine S.O."/>
            <person name="Wright A.T."/>
            <person name="Boxma B."/>
            <person name="Van Alen T."/>
            <person name="Hackstein J.H."/>
            <person name="Baker S.E."/>
            <person name="Grigoriev I.V."/>
            <person name="O'Malley M.A."/>
        </authorList>
    </citation>
    <scope>NUCLEOTIDE SEQUENCE [LARGE SCALE GENOMIC DNA]</scope>
    <source>
        <strain evidence="23">finn</strain>
    </source>
</reference>
<dbReference type="PROSITE" id="PS00211">
    <property type="entry name" value="ABC_TRANSPORTER_1"/>
    <property type="match status" value="1"/>
</dbReference>
<dbReference type="InterPro" id="IPR036640">
    <property type="entry name" value="ABC1_TM_sf"/>
</dbReference>
<sequence length="878" mass="99609">MIPKTSMSLNKCSFKILKNVINSSIPKNANIYQVIIKNELSINTKYSINFFENLNNDNKIHLKFNESIKSELLNKKNFNRKYNSYTKNNLQTSFKIDFPKKLNSYCKILYNQTTITKSLNQIQKSNFTSKTPFNKTSNISNSYYSKNKINDVNQFNSYTNNGNTYPNNFKTFYKRVSSKKNTQNNQKRKFNKSKYQSSKNKSHTSSKKFVTDYFVIPIGGTITIKLLYHYGQKLREENISKCSTIYCEAHHRNKDGRGKNIVIALEEKKNNENTEDKQKEQENKELLKFLFSIIKKDLLLVLFIFAVTLSAAGINVLTPIITGDLINVVQDVLKRQEGFYSIDFAEFTAPTLKLLTLYLTQGILTFVDITLVAKLGENIASRLKLKLFNSYLLQEISFFDKNKYNDIITRLTNDINSFKSTFKQALTQGLKCTTQVVISASYLISISPSLTLTICSTMPIIYFSMNLYGIYLRKLSKKAHMLEDITNFIASEAISNIRTVRSFAAEPTEMKLYQSSLNKTSDANTKLGFHIGIFQGTTNASIGSLVLMILYFGGKQVVQGSMNPGQLMTYMVAMQNTQKSLSHIGVLFGQSIKAFDSLRRVYEYVTDSEGNSSNANIIINEIQDKIEFKNVNFTYPTRPEAKILNNFSLKIPVGKVLAICGTSGSGKSTIGQLIEKFYEIDSGNILVDDISIKDIDSRSLRKNIGYINQEPILFHTTILENIRYGNPNATLEEVKEAARQANASHFVESFPKGYDTIVGDRGVALSGGQKQRIAIARAILKNPSILILDEATSALDSHSERIVQEALNRLMKGRTVIVIAHRLSTIKNADNIIVMKPYDPLDGEKINIIESGTHRSLMRKKGEYYKFYKDLSRKDKKD</sequence>
<keyword evidence="6" id="KW-0547">Nucleotide-binding</keyword>
<evidence type="ECO:0000256" key="17">
    <source>
        <dbReference type="ARBA" id="ARBA00042968"/>
    </source>
</evidence>
<feature type="domain" description="ABC transmembrane type-1" evidence="21">
    <location>
        <begin position="302"/>
        <end position="593"/>
    </location>
</feature>
<evidence type="ECO:0000313" key="22">
    <source>
        <dbReference type="EMBL" id="ORX44313.1"/>
    </source>
</evidence>
<keyword evidence="12" id="KW-0406">Ion transport</keyword>
<dbReference type="InterPro" id="IPR011527">
    <property type="entry name" value="ABC1_TM_dom"/>
</dbReference>
<dbReference type="InterPro" id="IPR003439">
    <property type="entry name" value="ABC_transporter-like_ATP-bd"/>
</dbReference>
<comment type="subcellular location">
    <subcellularLocation>
        <location evidence="1">Mitochondrion inner membrane</location>
        <topology evidence="1">Multi-pass membrane protein</topology>
    </subcellularLocation>
</comment>
<dbReference type="FunFam" id="3.40.50.300:FF:000251">
    <property type="entry name" value="ABC transporter B family member 19"/>
    <property type="match status" value="1"/>
</dbReference>
<gene>
    <name evidence="22" type="ORF">BCR36DRAFT_415069</name>
</gene>
<comment type="caution">
    <text evidence="22">The sequence shown here is derived from an EMBL/GenBank/DDBJ whole genome shotgun (WGS) entry which is preliminary data.</text>
</comment>
<dbReference type="SUPFAM" id="SSF90123">
    <property type="entry name" value="ABC transporter transmembrane region"/>
    <property type="match status" value="1"/>
</dbReference>
<dbReference type="GO" id="GO:0090374">
    <property type="term" value="P:oligopeptide export from mitochondrion"/>
    <property type="evidence" value="ECO:0007669"/>
    <property type="project" value="TreeGrafter"/>
</dbReference>
<evidence type="ECO:0000259" key="21">
    <source>
        <dbReference type="PROSITE" id="PS50929"/>
    </source>
</evidence>
<evidence type="ECO:0000256" key="15">
    <source>
        <dbReference type="ARBA" id="ARBA00040439"/>
    </source>
</evidence>
<dbReference type="CDD" id="cd03249">
    <property type="entry name" value="ABC_MTABC3_MDL1_MDL2"/>
    <property type="match status" value="1"/>
</dbReference>
<dbReference type="PROSITE" id="PS50893">
    <property type="entry name" value="ABC_TRANSPORTER_2"/>
    <property type="match status" value="1"/>
</dbReference>
<keyword evidence="13" id="KW-0496">Mitochondrion</keyword>
<dbReference type="GO" id="GO:0006813">
    <property type="term" value="P:potassium ion transport"/>
    <property type="evidence" value="ECO:0007669"/>
    <property type="project" value="UniProtKB-KW"/>
</dbReference>
<keyword evidence="7" id="KW-0999">Mitochondrion inner membrane</keyword>
<evidence type="ECO:0000256" key="1">
    <source>
        <dbReference type="ARBA" id="ARBA00004448"/>
    </source>
</evidence>
<feature type="transmembrane region" description="Helical" evidence="19">
    <location>
        <begin position="527"/>
        <end position="552"/>
    </location>
</feature>
<feature type="region of interest" description="Disordered" evidence="18">
    <location>
        <begin position="177"/>
        <end position="203"/>
    </location>
</feature>
<keyword evidence="8" id="KW-0067">ATP-binding</keyword>